<dbReference type="InterPro" id="IPR015855">
    <property type="entry name" value="ABC_transpr_MalK-like"/>
</dbReference>
<dbReference type="InterPro" id="IPR017871">
    <property type="entry name" value="ABC_transporter-like_CS"/>
</dbReference>
<dbReference type="InterPro" id="IPR027417">
    <property type="entry name" value="P-loop_NTPase"/>
</dbReference>
<dbReference type="Gene3D" id="2.40.50.140">
    <property type="entry name" value="Nucleic acid-binding proteins"/>
    <property type="match status" value="1"/>
</dbReference>
<dbReference type="PROSITE" id="PS00211">
    <property type="entry name" value="ABC_TRANSPORTER_1"/>
    <property type="match status" value="1"/>
</dbReference>
<evidence type="ECO:0000256" key="6">
    <source>
        <dbReference type="ARBA" id="ARBA00022840"/>
    </source>
</evidence>
<dbReference type="PANTHER" id="PTHR43875:SF10">
    <property type="entry name" value="BLL2173 PROTEIN"/>
    <property type="match status" value="1"/>
</dbReference>
<dbReference type="GO" id="GO:0016887">
    <property type="term" value="F:ATP hydrolysis activity"/>
    <property type="evidence" value="ECO:0007669"/>
    <property type="project" value="InterPro"/>
</dbReference>
<dbReference type="SUPFAM" id="SSF50331">
    <property type="entry name" value="MOP-like"/>
    <property type="match status" value="1"/>
</dbReference>
<gene>
    <name evidence="8" type="ORF">GGQ66_003550</name>
</gene>
<dbReference type="InterPro" id="IPR003593">
    <property type="entry name" value="AAA+_ATPase"/>
</dbReference>
<dbReference type="GO" id="GO:0008643">
    <property type="term" value="P:carbohydrate transport"/>
    <property type="evidence" value="ECO:0007669"/>
    <property type="project" value="InterPro"/>
</dbReference>
<dbReference type="GO" id="GO:0140359">
    <property type="term" value="F:ABC-type transporter activity"/>
    <property type="evidence" value="ECO:0007669"/>
    <property type="project" value="InterPro"/>
</dbReference>
<dbReference type="NCBIfam" id="NF008653">
    <property type="entry name" value="PRK11650.1"/>
    <property type="match status" value="1"/>
</dbReference>
<evidence type="ECO:0000259" key="7">
    <source>
        <dbReference type="PROSITE" id="PS50893"/>
    </source>
</evidence>
<keyword evidence="4" id="KW-0472">Membrane</keyword>
<dbReference type="Gene3D" id="2.40.50.100">
    <property type="match status" value="1"/>
</dbReference>
<keyword evidence="3" id="KW-0813">Transport</keyword>
<dbReference type="InterPro" id="IPR008995">
    <property type="entry name" value="Mo/tungstate-bd_C_term_dom"/>
</dbReference>
<dbReference type="RefSeq" id="WP_183794041.1">
    <property type="nucleotide sequence ID" value="NZ_JACIDU010000016.1"/>
</dbReference>
<evidence type="ECO:0000256" key="1">
    <source>
        <dbReference type="ARBA" id="ARBA00004417"/>
    </source>
</evidence>
<dbReference type="PANTHER" id="PTHR43875">
    <property type="entry name" value="MALTODEXTRIN IMPORT ATP-BINDING PROTEIN MSMX"/>
    <property type="match status" value="1"/>
</dbReference>
<organism evidence="8 9">
    <name type="scientific">Allorhizobium borbori</name>
    <dbReference type="NCBI Taxonomy" id="485907"/>
    <lineage>
        <taxon>Bacteria</taxon>
        <taxon>Pseudomonadati</taxon>
        <taxon>Pseudomonadota</taxon>
        <taxon>Alphaproteobacteria</taxon>
        <taxon>Hyphomicrobiales</taxon>
        <taxon>Rhizobiaceae</taxon>
        <taxon>Rhizobium/Agrobacterium group</taxon>
        <taxon>Allorhizobium</taxon>
    </lineage>
</organism>
<evidence type="ECO:0000313" key="9">
    <source>
        <dbReference type="Proteomes" id="UP000584824"/>
    </source>
</evidence>
<reference evidence="8 9" key="1">
    <citation type="submission" date="2020-08" db="EMBL/GenBank/DDBJ databases">
        <title>Genomic Encyclopedia of Type Strains, Phase IV (KMG-IV): sequencing the most valuable type-strain genomes for metagenomic binning, comparative biology and taxonomic classification.</title>
        <authorList>
            <person name="Goeker M."/>
        </authorList>
    </citation>
    <scope>NUCLEOTIDE SEQUENCE [LARGE SCALE GENOMIC DNA]</scope>
    <source>
        <strain evidence="8 9">DSM 26385</strain>
    </source>
</reference>
<dbReference type="Pfam" id="PF00005">
    <property type="entry name" value="ABC_tran"/>
    <property type="match status" value="1"/>
</dbReference>
<keyword evidence="4" id="KW-0997">Cell inner membrane</keyword>
<keyword evidence="4" id="KW-1003">Cell membrane</keyword>
<keyword evidence="6 8" id="KW-0067">ATP-binding</keyword>
<dbReference type="Pfam" id="PF08402">
    <property type="entry name" value="TOBE_2"/>
    <property type="match status" value="1"/>
</dbReference>
<proteinExistence type="inferred from homology"/>
<comment type="similarity">
    <text evidence="2">Belongs to the ABC transporter superfamily.</text>
</comment>
<dbReference type="AlphaFoldDB" id="A0A7W6K4H6"/>
<comment type="subcellular location">
    <subcellularLocation>
        <location evidence="1">Cell inner membrane</location>
        <topology evidence="1">Peripheral membrane protein</topology>
    </subcellularLocation>
</comment>
<dbReference type="GO" id="GO:0055052">
    <property type="term" value="C:ATP-binding cassette (ABC) transporter complex, substrate-binding subunit-containing"/>
    <property type="evidence" value="ECO:0007669"/>
    <property type="project" value="TreeGrafter"/>
</dbReference>
<protein>
    <submittedName>
        <fullName evidence="8">Multiple sugar transport system ATP-binding protein</fullName>
    </submittedName>
</protein>
<evidence type="ECO:0000313" key="8">
    <source>
        <dbReference type="EMBL" id="MBB4104967.1"/>
    </source>
</evidence>
<dbReference type="GO" id="GO:0005524">
    <property type="term" value="F:ATP binding"/>
    <property type="evidence" value="ECO:0007669"/>
    <property type="project" value="UniProtKB-KW"/>
</dbReference>
<dbReference type="InterPro" id="IPR003439">
    <property type="entry name" value="ABC_transporter-like_ATP-bd"/>
</dbReference>
<comment type="caution">
    <text evidence="8">The sequence shown here is derived from an EMBL/GenBank/DDBJ whole genome shotgun (WGS) entry which is preliminary data.</text>
</comment>
<evidence type="ECO:0000256" key="2">
    <source>
        <dbReference type="ARBA" id="ARBA00005417"/>
    </source>
</evidence>
<keyword evidence="5" id="KW-0547">Nucleotide-binding</keyword>
<sequence>MANIKCTRIRKSYGGHTVISDLNLDISDHEFVVFLGPSGCGKSTMLRMIAGLEEISDGTVSIGGRDVTHLPPGERGVAMVFQSYALYPHMSVYDNIAFGLRRQKVPAEEIRRRVDQVSNLLGLGQLLERKPKNLSGGQQQRVAMARAMIKTPKLFLFDEPLSNLDAKLREKLRTEIRRMHLELKTTTIFVTHDQLEAMTIADRIVLMRAGAIEQQGTPSEIFDRPATRFVADFIGSPAMNFRECSVHVEGDRAELVSGSIRLKVPAKDYRDLVSGARVEVGLRPSKMDIAAEGDVNIISGTVVLIENMGSEGQVIVDVDGREMSFVTKAFRTIEAGQRINFSIDPDNIHIFSRDDGRSLLHAAA</sequence>
<dbReference type="PROSITE" id="PS50893">
    <property type="entry name" value="ABC_TRANSPORTER_2"/>
    <property type="match status" value="1"/>
</dbReference>
<dbReference type="Proteomes" id="UP000584824">
    <property type="component" value="Unassembled WGS sequence"/>
</dbReference>
<dbReference type="CDD" id="cd03301">
    <property type="entry name" value="ABC_MalK_N"/>
    <property type="match status" value="1"/>
</dbReference>
<name>A0A7W6K4H6_9HYPH</name>
<dbReference type="InterPro" id="IPR047641">
    <property type="entry name" value="ABC_transpr_MalK/UgpC-like"/>
</dbReference>
<keyword evidence="9" id="KW-1185">Reference proteome</keyword>
<dbReference type="SUPFAM" id="SSF52540">
    <property type="entry name" value="P-loop containing nucleoside triphosphate hydrolases"/>
    <property type="match status" value="1"/>
</dbReference>
<evidence type="ECO:0000256" key="4">
    <source>
        <dbReference type="ARBA" id="ARBA00022519"/>
    </source>
</evidence>
<accession>A0A7W6K4H6</accession>
<dbReference type="InterPro" id="IPR013611">
    <property type="entry name" value="Transp-assoc_OB_typ2"/>
</dbReference>
<evidence type="ECO:0000256" key="3">
    <source>
        <dbReference type="ARBA" id="ARBA00022448"/>
    </source>
</evidence>
<dbReference type="InterPro" id="IPR012340">
    <property type="entry name" value="NA-bd_OB-fold"/>
</dbReference>
<dbReference type="EMBL" id="JACIDU010000016">
    <property type="protein sequence ID" value="MBB4104967.1"/>
    <property type="molecule type" value="Genomic_DNA"/>
</dbReference>
<dbReference type="Gene3D" id="3.40.50.300">
    <property type="entry name" value="P-loop containing nucleotide triphosphate hydrolases"/>
    <property type="match status" value="1"/>
</dbReference>
<dbReference type="SMART" id="SM00382">
    <property type="entry name" value="AAA"/>
    <property type="match status" value="1"/>
</dbReference>
<evidence type="ECO:0000256" key="5">
    <source>
        <dbReference type="ARBA" id="ARBA00022741"/>
    </source>
</evidence>
<keyword evidence="8" id="KW-0762">Sugar transport</keyword>
<feature type="domain" description="ABC transporter" evidence="7">
    <location>
        <begin position="4"/>
        <end position="234"/>
    </location>
</feature>
<dbReference type="FunFam" id="3.40.50.300:FF:000042">
    <property type="entry name" value="Maltose/maltodextrin ABC transporter, ATP-binding protein"/>
    <property type="match status" value="1"/>
</dbReference>